<organism evidence="2 3">
    <name type="scientific">Blastomyces percursus</name>
    <dbReference type="NCBI Taxonomy" id="1658174"/>
    <lineage>
        <taxon>Eukaryota</taxon>
        <taxon>Fungi</taxon>
        <taxon>Dikarya</taxon>
        <taxon>Ascomycota</taxon>
        <taxon>Pezizomycotina</taxon>
        <taxon>Eurotiomycetes</taxon>
        <taxon>Eurotiomycetidae</taxon>
        <taxon>Onygenales</taxon>
        <taxon>Ajellomycetaceae</taxon>
        <taxon>Blastomyces</taxon>
    </lineage>
</organism>
<dbReference type="Proteomes" id="UP000242791">
    <property type="component" value="Unassembled WGS sequence"/>
</dbReference>
<reference evidence="2 3" key="1">
    <citation type="submission" date="2015-08" db="EMBL/GenBank/DDBJ databases">
        <title>Emmonsia species relationships and genome sequence.</title>
        <authorList>
            <person name="Cuomo C.A."/>
            <person name="Schwartz I.S."/>
            <person name="Kenyon C."/>
            <person name="De Hoog G.S."/>
            <person name="Govender N.P."/>
            <person name="Botha A."/>
            <person name="Moreno L."/>
            <person name="De Vries M."/>
            <person name="Munoz J.F."/>
            <person name="Stielow J.B."/>
        </authorList>
    </citation>
    <scope>NUCLEOTIDE SEQUENCE [LARGE SCALE GENOMIC DNA]</scope>
    <source>
        <strain evidence="2 3">EI222</strain>
    </source>
</reference>
<evidence type="ECO:0000313" key="2">
    <source>
        <dbReference type="EMBL" id="OJD27321.1"/>
    </source>
</evidence>
<proteinExistence type="predicted"/>
<feature type="region of interest" description="Disordered" evidence="1">
    <location>
        <begin position="46"/>
        <end position="84"/>
    </location>
</feature>
<evidence type="ECO:0000256" key="1">
    <source>
        <dbReference type="SAM" id="MobiDB-lite"/>
    </source>
</evidence>
<comment type="caution">
    <text evidence="2">The sequence shown here is derived from an EMBL/GenBank/DDBJ whole genome shotgun (WGS) entry which is preliminary data.</text>
</comment>
<accession>A0A1J9QFP0</accession>
<name>A0A1J9QFP0_9EURO</name>
<evidence type="ECO:0000313" key="3">
    <source>
        <dbReference type="Proteomes" id="UP000242791"/>
    </source>
</evidence>
<dbReference type="AlphaFoldDB" id="A0A1J9QFP0"/>
<keyword evidence="3" id="KW-1185">Reference proteome</keyword>
<sequence>MDFDPKLRIRIPGLLDPCCRWHQRLIADPEGWASIATGGWHGSSADLGNFPQLESRDGLPSASTKPNVRPLRLGNHASFSESTT</sequence>
<dbReference type="EMBL" id="LGTZ01000113">
    <property type="protein sequence ID" value="OJD27321.1"/>
    <property type="molecule type" value="Genomic_DNA"/>
</dbReference>
<dbReference type="VEuPathDB" id="FungiDB:ACJ73_01293"/>
<gene>
    <name evidence="2" type="ORF">ACJ73_01293</name>
</gene>
<protein>
    <submittedName>
        <fullName evidence="2">Uncharacterized protein</fullName>
    </submittedName>
</protein>